<keyword evidence="2" id="KW-1185">Reference proteome</keyword>
<reference evidence="1" key="1">
    <citation type="submission" date="2021-11" db="EMBL/GenBank/DDBJ databases">
        <authorList>
            <consortium name="Genoscope - CEA"/>
            <person name="William W."/>
        </authorList>
    </citation>
    <scope>NUCLEOTIDE SEQUENCE</scope>
</reference>
<sequence length="391" mass="43009">MPETQDALTRRAESNNARAAEPVAAALALLAPRGLGRLSCSSRLWRDAAAKVGAPLHVYAISSHSSDITPGIYGGEGEHYGIAYLGQEPPPFDCCRGPSGGILELSLIGRDDARDDGAREWPDDVDSDVEQHVSFAAVTVTCSGPAVSESVDPVIRALNASGMLEQDIAENGKIRFNAIEAGVLKFAPNRLARLPRACDFLPVPLLRQIAQKIVEANDNLTGGWTIMGTDWASSLLGVAPPQGWESPLALSDLRDRLRITRFEWEAPRRQIETPNYDATFLWRVLLREGFGREGFVVDLEYKGLVDRVLGPHISTRPPSAGEKQEFADLMNTLDDDERALYFKMVFRGVQVDRALEAEAKFTVPLLDGVKVLRLNIWREIIRREHGLHLVG</sequence>
<gene>
    <name evidence="1" type="ORF">PECAL_2P28040</name>
</gene>
<comment type="caution">
    <text evidence="1">The sequence shown here is derived from an EMBL/GenBank/DDBJ whole genome shotgun (WGS) entry which is preliminary data.</text>
</comment>
<proteinExistence type="predicted"/>
<dbReference type="AlphaFoldDB" id="A0A8J2SM74"/>
<protein>
    <submittedName>
        <fullName evidence="1">Uncharacterized protein</fullName>
    </submittedName>
</protein>
<accession>A0A8J2SM74</accession>
<evidence type="ECO:0000313" key="1">
    <source>
        <dbReference type="EMBL" id="CAH0369672.1"/>
    </source>
</evidence>
<organism evidence="1 2">
    <name type="scientific">Pelagomonas calceolata</name>
    <dbReference type="NCBI Taxonomy" id="35677"/>
    <lineage>
        <taxon>Eukaryota</taxon>
        <taxon>Sar</taxon>
        <taxon>Stramenopiles</taxon>
        <taxon>Ochrophyta</taxon>
        <taxon>Pelagophyceae</taxon>
        <taxon>Pelagomonadales</taxon>
        <taxon>Pelagomonadaceae</taxon>
        <taxon>Pelagomonas</taxon>
    </lineage>
</organism>
<dbReference type="EMBL" id="CAKKNE010000002">
    <property type="protein sequence ID" value="CAH0369672.1"/>
    <property type="molecule type" value="Genomic_DNA"/>
</dbReference>
<evidence type="ECO:0000313" key="2">
    <source>
        <dbReference type="Proteomes" id="UP000789595"/>
    </source>
</evidence>
<name>A0A8J2SM74_9STRA</name>
<dbReference type="Proteomes" id="UP000789595">
    <property type="component" value="Unassembled WGS sequence"/>
</dbReference>